<dbReference type="EMBL" id="HG994593">
    <property type="protein sequence ID" value="CAF2835617.1"/>
    <property type="molecule type" value="Genomic_DNA"/>
</dbReference>
<keyword evidence="8" id="KW-1185">Reference proteome</keyword>
<comment type="function">
    <text evidence="6">Hydrolase that can remove conjugated ubiquitin from proteins and may therefore play an important regulatory role at the level of protein turnover by preventing degradation.</text>
</comment>
<comment type="catalytic activity">
    <reaction evidence="1 6">
        <text>Thiol-dependent hydrolysis of ester, thioester, amide, peptide and isopeptide bonds formed by the C-terminal Gly of ubiquitin (a 76-residue protein attached to proteins as an intracellular targeting signal).</text>
        <dbReference type="EC" id="3.4.19.12"/>
    </reaction>
</comment>
<dbReference type="GO" id="GO:0005829">
    <property type="term" value="C:cytosol"/>
    <property type="evidence" value="ECO:0007669"/>
    <property type="project" value="TreeGrafter"/>
</dbReference>
<keyword evidence="6" id="KW-0963">Cytoplasm</keyword>
<dbReference type="GO" id="GO:0005634">
    <property type="term" value="C:nucleus"/>
    <property type="evidence" value="ECO:0007669"/>
    <property type="project" value="TreeGrafter"/>
</dbReference>
<organism evidence="7 8">
    <name type="scientific">Lepeophtheirus salmonis</name>
    <name type="common">Salmon louse</name>
    <name type="synonym">Caligus salmonis</name>
    <dbReference type="NCBI Taxonomy" id="72036"/>
    <lineage>
        <taxon>Eukaryota</taxon>
        <taxon>Metazoa</taxon>
        <taxon>Ecdysozoa</taxon>
        <taxon>Arthropoda</taxon>
        <taxon>Crustacea</taxon>
        <taxon>Multicrustacea</taxon>
        <taxon>Hexanauplia</taxon>
        <taxon>Copepoda</taxon>
        <taxon>Siphonostomatoida</taxon>
        <taxon>Caligidae</taxon>
        <taxon>Lepeophtheirus</taxon>
    </lineage>
</organism>
<dbReference type="OrthoDB" id="65596at2759"/>
<dbReference type="PANTHER" id="PTHR13312">
    <property type="entry name" value="HIV-INDUCED PROTEIN-7-LIKE PROTEASE"/>
    <property type="match status" value="1"/>
</dbReference>
<dbReference type="InterPro" id="IPR038765">
    <property type="entry name" value="Papain-like_cys_pep_sf"/>
</dbReference>
<dbReference type="GO" id="GO:0036503">
    <property type="term" value="P:ERAD pathway"/>
    <property type="evidence" value="ECO:0007669"/>
    <property type="project" value="TreeGrafter"/>
</dbReference>
<accession>A0A7R8CM83</accession>
<sequence length="280" mass="30759">MSRPIVLGINKSIINASDGSAVTLSLEEDATLTHVLQKIDADPKKTRVLCGYPPKPILEADQPLSELGVRSGDVLIREEEEAGVIERKEVPADNSCLFTSVNYCLSGVVDISKCELMRTVVVGVIQSQPQQYDAAILGKDPKDYIAWISSSDAWGGAIEAQILAEYFGMEIDVFDTQSGLLTRFGESYKPGQRALIIYDGIHYDPLYERIGSKEKTIFSIDDEEILEKGKSFVESEKKAKKFTDVAGFTLKCEDCGTKLVGQKDAQSHAKSTGHKRFGEV</sequence>
<dbReference type="Proteomes" id="UP000675881">
    <property type="component" value="Chromosome 14"/>
</dbReference>
<dbReference type="CDD" id="cd22745">
    <property type="entry name" value="OTU_OTU1"/>
    <property type="match status" value="1"/>
</dbReference>
<dbReference type="Pfam" id="PF02338">
    <property type="entry name" value="OTU"/>
    <property type="match status" value="1"/>
</dbReference>
<evidence type="ECO:0000313" key="7">
    <source>
        <dbReference type="EMBL" id="CAF2835617.1"/>
    </source>
</evidence>
<dbReference type="InterPro" id="IPR057766">
    <property type="entry name" value="Znf-C2H2_OTU1-like_C"/>
</dbReference>
<name>A0A7R8CM83_LEPSM</name>
<dbReference type="GO" id="GO:0030968">
    <property type="term" value="P:endoplasmic reticulum unfolded protein response"/>
    <property type="evidence" value="ECO:0007669"/>
    <property type="project" value="TreeGrafter"/>
</dbReference>
<dbReference type="PANTHER" id="PTHR13312:SF0">
    <property type="entry name" value="UBIQUITIN THIOESTERASE OTU1"/>
    <property type="match status" value="1"/>
</dbReference>
<reference evidence="7" key="1">
    <citation type="submission" date="2021-02" db="EMBL/GenBank/DDBJ databases">
        <authorList>
            <person name="Bekaert M."/>
        </authorList>
    </citation>
    <scope>NUCLEOTIDE SEQUENCE</scope>
    <source>
        <strain evidence="7">IoA-00</strain>
    </source>
</reference>
<evidence type="ECO:0000256" key="6">
    <source>
        <dbReference type="RuleBase" id="RU367104"/>
    </source>
</evidence>
<comment type="subcellular location">
    <subcellularLocation>
        <location evidence="6">Cytoplasm</location>
    </subcellularLocation>
</comment>
<dbReference type="InterPro" id="IPR013087">
    <property type="entry name" value="Znf_C2H2_type"/>
</dbReference>
<dbReference type="AlphaFoldDB" id="A0A7R8CM83"/>
<evidence type="ECO:0000313" key="8">
    <source>
        <dbReference type="Proteomes" id="UP000675881"/>
    </source>
</evidence>
<evidence type="ECO:0000256" key="2">
    <source>
        <dbReference type="ARBA" id="ARBA00022670"/>
    </source>
</evidence>
<dbReference type="SUPFAM" id="SSF54001">
    <property type="entry name" value="Cysteine proteinases"/>
    <property type="match status" value="1"/>
</dbReference>
<dbReference type="GO" id="GO:0016579">
    <property type="term" value="P:protein deubiquitination"/>
    <property type="evidence" value="ECO:0007669"/>
    <property type="project" value="TreeGrafter"/>
</dbReference>
<dbReference type="Pfam" id="PF24560">
    <property type="entry name" value="zf-C2H2_OTU1_C"/>
    <property type="match status" value="1"/>
</dbReference>
<dbReference type="GO" id="GO:0004843">
    <property type="term" value="F:cysteine-type deubiquitinase activity"/>
    <property type="evidence" value="ECO:0007669"/>
    <property type="project" value="UniProtKB-UniRule"/>
</dbReference>
<dbReference type="PROSITE" id="PS00028">
    <property type="entry name" value="ZINC_FINGER_C2H2_1"/>
    <property type="match status" value="1"/>
</dbReference>
<protein>
    <recommendedName>
        <fullName evidence="6">Ubiquitin thioesterase OTU</fullName>
        <ecNumber evidence="6">3.4.19.12</ecNumber>
    </recommendedName>
</protein>
<keyword evidence="4 6" id="KW-0378">Hydrolase</keyword>
<keyword evidence="5 6" id="KW-0788">Thiol protease</keyword>
<keyword evidence="3 6" id="KW-0833">Ubl conjugation pathway</keyword>
<gene>
    <name evidence="7" type="ORF">LSAA_5457</name>
</gene>
<dbReference type="Gene3D" id="3.10.20.90">
    <property type="entry name" value="Phosphatidylinositol 3-kinase Catalytic Subunit, Chain A, domain 1"/>
    <property type="match status" value="1"/>
</dbReference>
<keyword evidence="2" id="KW-0645">Protease</keyword>
<evidence type="ECO:0000256" key="3">
    <source>
        <dbReference type="ARBA" id="ARBA00022786"/>
    </source>
</evidence>
<dbReference type="InterPro" id="IPR003323">
    <property type="entry name" value="OTU_dom"/>
</dbReference>
<dbReference type="PROSITE" id="PS50802">
    <property type="entry name" value="OTU"/>
    <property type="match status" value="1"/>
</dbReference>
<evidence type="ECO:0000256" key="5">
    <source>
        <dbReference type="ARBA" id="ARBA00022807"/>
    </source>
</evidence>
<proteinExistence type="predicted"/>
<dbReference type="EC" id="3.4.19.12" evidence="6"/>
<dbReference type="Gene3D" id="3.90.70.80">
    <property type="match status" value="1"/>
</dbReference>
<evidence type="ECO:0000256" key="4">
    <source>
        <dbReference type="ARBA" id="ARBA00022801"/>
    </source>
</evidence>
<evidence type="ECO:0000256" key="1">
    <source>
        <dbReference type="ARBA" id="ARBA00000707"/>
    </source>
</evidence>